<evidence type="ECO:0000256" key="7">
    <source>
        <dbReference type="ARBA" id="ARBA00022840"/>
    </source>
</evidence>
<evidence type="ECO:0000256" key="8">
    <source>
        <dbReference type="ARBA" id="ARBA00030409"/>
    </source>
</evidence>
<keyword evidence="11" id="KW-1185">Reference proteome</keyword>
<dbReference type="InterPro" id="IPR028923">
    <property type="entry name" value="SAICAR_synt/ADE2_N"/>
</dbReference>
<protein>
    <recommendedName>
        <fullName evidence="3">Phosphoribosylaminoimidazole-succinocarboxamide synthase</fullName>
        <ecNumber evidence="2">6.3.2.6</ecNumber>
    </recommendedName>
    <alternativeName>
        <fullName evidence="8">SAICAR synthetase</fullName>
    </alternativeName>
</protein>
<dbReference type="Gene3D" id="3.30.470.20">
    <property type="entry name" value="ATP-grasp fold, B domain"/>
    <property type="match status" value="1"/>
</dbReference>
<proteinExistence type="predicted"/>
<gene>
    <name evidence="10" type="ORF">BC938DRAFT_470529</name>
</gene>
<sequence>RSGTICGIELPEELVECEKLPEPLFTPSTKAEIGGHDENIHPSKVTALIGEKHANAMAAAAVQVSSSASTPGADRRGFHARLVTLLASIDLRVWPSAGLVRQAVPAQLPRVHQIRQDQWSRVARGRRPENPQ</sequence>
<feature type="domain" description="SAICAR synthetase/ADE2 N-terminal" evidence="9">
    <location>
        <begin position="4"/>
        <end position="69"/>
    </location>
</feature>
<evidence type="ECO:0000256" key="4">
    <source>
        <dbReference type="ARBA" id="ARBA00022598"/>
    </source>
</evidence>
<dbReference type="EMBL" id="RBNJ01010070">
    <property type="protein sequence ID" value="RUS26611.1"/>
    <property type="molecule type" value="Genomic_DNA"/>
</dbReference>
<dbReference type="Pfam" id="PF01259">
    <property type="entry name" value="SAICAR_synt"/>
    <property type="match status" value="1"/>
</dbReference>
<evidence type="ECO:0000256" key="1">
    <source>
        <dbReference type="ARBA" id="ARBA00004672"/>
    </source>
</evidence>
<dbReference type="GO" id="GO:0004639">
    <property type="term" value="F:phosphoribosylaminoimidazolesuccinocarboxamide synthase activity"/>
    <property type="evidence" value="ECO:0007669"/>
    <property type="project" value="UniProtKB-EC"/>
</dbReference>
<keyword evidence="4" id="KW-0436">Ligase</keyword>
<accession>A0A433QA14</accession>
<dbReference type="AlphaFoldDB" id="A0A433QA14"/>
<dbReference type="EC" id="6.3.2.6" evidence="2"/>
<evidence type="ECO:0000313" key="10">
    <source>
        <dbReference type="EMBL" id="RUS26611.1"/>
    </source>
</evidence>
<dbReference type="UniPathway" id="UPA00074">
    <property type="reaction ID" value="UER00131"/>
</dbReference>
<keyword evidence="5" id="KW-0547">Nucleotide-binding</keyword>
<evidence type="ECO:0000259" key="9">
    <source>
        <dbReference type="Pfam" id="PF01259"/>
    </source>
</evidence>
<dbReference type="PANTHER" id="PTHR43700">
    <property type="entry name" value="PHOSPHORIBOSYLAMINOIMIDAZOLE-SUCCINOCARBOXAMIDE SYNTHASE"/>
    <property type="match status" value="1"/>
</dbReference>
<comment type="caution">
    <text evidence="10">The sequence shown here is derived from an EMBL/GenBank/DDBJ whole genome shotgun (WGS) entry which is preliminary data.</text>
</comment>
<keyword evidence="6" id="KW-0658">Purine biosynthesis</keyword>
<comment type="pathway">
    <text evidence="1">Purine metabolism; IMP biosynthesis via de novo pathway; 5-amino-1-(5-phospho-D-ribosyl)imidazole-4-carboxamide from 5-amino-1-(5-phospho-D-ribosyl)imidazole-4-carboxylate: step 1/2.</text>
</comment>
<evidence type="ECO:0000256" key="5">
    <source>
        <dbReference type="ARBA" id="ARBA00022741"/>
    </source>
</evidence>
<name>A0A433QA14_9FUNG</name>
<evidence type="ECO:0000313" key="11">
    <source>
        <dbReference type="Proteomes" id="UP000274822"/>
    </source>
</evidence>
<evidence type="ECO:0000256" key="2">
    <source>
        <dbReference type="ARBA" id="ARBA00012217"/>
    </source>
</evidence>
<reference evidence="10 11" key="1">
    <citation type="journal article" date="2018" name="New Phytol.">
        <title>Phylogenomics of Endogonaceae and evolution of mycorrhizas within Mucoromycota.</title>
        <authorList>
            <person name="Chang Y."/>
            <person name="Desiro A."/>
            <person name="Na H."/>
            <person name="Sandor L."/>
            <person name="Lipzen A."/>
            <person name="Clum A."/>
            <person name="Barry K."/>
            <person name="Grigoriev I.V."/>
            <person name="Martin F.M."/>
            <person name="Stajich J.E."/>
            <person name="Smith M.E."/>
            <person name="Bonito G."/>
            <person name="Spatafora J.W."/>
        </authorList>
    </citation>
    <scope>NUCLEOTIDE SEQUENCE [LARGE SCALE GENOMIC DNA]</scope>
    <source>
        <strain evidence="10 11">AD002</strain>
    </source>
</reference>
<evidence type="ECO:0000256" key="6">
    <source>
        <dbReference type="ARBA" id="ARBA00022755"/>
    </source>
</evidence>
<dbReference type="SUPFAM" id="SSF56104">
    <property type="entry name" value="SAICAR synthase-like"/>
    <property type="match status" value="1"/>
</dbReference>
<evidence type="ECO:0000256" key="3">
    <source>
        <dbReference type="ARBA" id="ARBA00016460"/>
    </source>
</evidence>
<dbReference type="GO" id="GO:0005524">
    <property type="term" value="F:ATP binding"/>
    <property type="evidence" value="ECO:0007669"/>
    <property type="project" value="UniProtKB-KW"/>
</dbReference>
<organism evidence="10 11">
    <name type="scientific">Jimgerdemannia flammicorona</name>
    <dbReference type="NCBI Taxonomy" id="994334"/>
    <lineage>
        <taxon>Eukaryota</taxon>
        <taxon>Fungi</taxon>
        <taxon>Fungi incertae sedis</taxon>
        <taxon>Mucoromycota</taxon>
        <taxon>Mucoromycotina</taxon>
        <taxon>Endogonomycetes</taxon>
        <taxon>Endogonales</taxon>
        <taxon>Endogonaceae</taxon>
        <taxon>Jimgerdemannia</taxon>
    </lineage>
</organism>
<keyword evidence="7" id="KW-0067">ATP-binding</keyword>
<feature type="non-terminal residue" evidence="10">
    <location>
        <position position="1"/>
    </location>
</feature>
<dbReference type="GO" id="GO:0005737">
    <property type="term" value="C:cytoplasm"/>
    <property type="evidence" value="ECO:0007669"/>
    <property type="project" value="TreeGrafter"/>
</dbReference>
<dbReference type="Proteomes" id="UP000274822">
    <property type="component" value="Unassembled WGS sequence"/>
</dbReference>
<dbReference type="PANTHER" id="PTHR43700:SF1">
    <property type="entry name" value="PHOSPHORIBOSYLAMINOIMIDAZOLE-SUCCINOCARBOXAMIDE SYNTHASE"/>
    <property type="match status" value="1"/>
</dbReference>
<dbReference type="GO" id="GO:0006189">
    <property type="term" value="P:'de novo' IMP biosynthetic process"/>
    <property type="evidence" value="ECO:0007669"/>
    <property type="project" value="UniProtKB-UniPathway"/>
</dbReference>